<evidence type="ECO:0000256" key="1">
    <source>
        <dbReference type="ARBA" id="ARBA00022516"/>
    </source>
</evidence>
<dbReference type="GO" id="GO:0000253">
    <property type="term" value="F:3-beta-hydroxysteroid 3-dehydrogenase (NADP+) activity"/>
    <property type="evidence" value="ECO:0007669"/>
    <property type="project" value="TreeGrafter"/>
</dbReference>
<keyword evidence="2" id="KW-0521">NADP</keyword>
<protein>
    <submittedName>
        <fullName evidence="7">Putative 3-ketosteroid reductase</fullName>
    </submittedName>
</protein>
<sequence length="530" mass="59305">MTTEFDGFPFVETSDDQLIVLVTGARGYLGQGISTRIIDEFLIQTKSSPQKKLILIICTRSSFQSQICVSRLYDHLQNYVKSSSFADVKRAEAEAQGSEFTWQQIMQRVLFLGVEADLCDIKSVYALADKLVNGFVESYNFPDKNENKISLKTSSLLMDVNHTSPNRTEKIFSRESCKSLHPLPRIDVILFTAGIGGWTGVRFDSLIKQFFSSPIEAMTRPRYNISRVGALLKPQSAYNAIGGSEKTTWPYSKSEENLDEPPLGEVFCSNLFGQYLLAHELMPLLSQPPTSDAQHGGKIIWVSSIATHGDSFSVDDFQGLQSTAPYESSKRLMDLLILPCEAPSVSIRAAHFFDISSTFSGRKRKNQTNFDQSNLRPVRPKNYVAHPGIFQSNILPVPFIVALICKLIFYITRWLGSPWHTINPYSAAIAPVKIALVDCKTLDEVGSSRIKWGSATDSAGNAKIRKTEVPGWGFDGKTVNEEMNTESQKGADTVSKDSIENFELLSAECWKQMEELREEWEKILKLDSPK</sequence>
<comment type="caution">
    <text evidence="7">The sequence shown here is derived from an EMBL/GenBank/DDBJ whole genome shotgun (WGS) entry which is preliminary data.</text>
</comment>
<dbReference type="GO" id="GO:0005789">
    <property type="term" value="C:endoplasmic reticulum membrane"/>
    <property type="evidence" value="ECO:0007669"/>
    <property type="project" value="TreeGrafter"/>
</dbReference>
<keyword evidence="3" id="KW-0752">Steroid biosynthesis</keyword>
<dbReference type="SUPFAM" id="SSF51735">
    <property type="entry name" value="NAD(P)-binding Rossmann-fold domains"/>
    <property type="match status" value="1"/>
</dbReference>
<dbReference type="PANTHER" id="PTHR43647">
    <property type="entry name" value="DEHYDROGENASE"/>
    <property type="match status" value="1"/>
</dbReference>
<evidence type="ECO:0000313" key="7">
    <source>
        <dbReference type="EMBL" id="KHJ33650.1"/>
    </source>
</evidence>
<keyword evidence="4" id="KW-0560">Oxidoreductase</keyword>
<dbReference type="InterPro" id="IPR036291">
    <property type="entry name" value="NAD(P)-bd_dom_sf"/>
</dbReference>
<organism evidence="7 8">
    <name type="scientific">Uncinula necator</name>
    <name type="common">Grape powdery mildew</name>
    <dbReference type="NCBI Taxonomy" id="52586"/>
    <lineage>
        <taxon>Eukaryota</taxon>
        <taxon>Fungi</taxon>
        <taxon>Dikarya</taxon>
        <taxon>Ascomycota</taxon>
        <taxon>Pezizomycotina</taxon>
        <taxon>Leotiomycetes</taxon>
        <taxon>Erysiphales</taxon>
        <taxon>Erysiphaceae</taxon>
        <taxon>Erysiphe</taxon>
    </lineage>
</organism>
<dbReference type="HOGENOM" id="CLU_029944_0_0_1"/>
<dbReference type="Gene3D" id="3.40.50.720">
    <property type="entry name" value="NAD(P)-binding Rossmann-like Domain"/>
    <property type="match status" value="1"/>
</dbReference>
<dbReference type="Proteomes" id="UP000030854">
    <property type="component" value="Unassembled WGS sequence"/>
</dbReference>
<gene>
    <name evidence="7" type="ORF">EV44_g2305</name>
</gene>
<keyword evidence="8" id="KW-1185">Reference proteome</keyword>
<dbReference type="GO" id="GO:0005741">
    <property type="term" value="C:mitochondrial outer membrane"/>
    <property type="evidence" value="ECO:0007669"/>
    <property type="project" value="TreeGrafter"/>
</dbReference>
<dbReference type="AlphaFoldDB" id="A0A0B1P8I2"/>
<dbReference type="EMBL" id="JNVN01001305">
    <property type="protein sequence ID" value="KHJ33650.1"/>
    <property type="molecule type" value="Genomic_DNA"/>
</dbReference>
<proteinExistence type="inferred from homology"/>
<dbReference type="GO" id="GO:0006696">
    <property type="term" value="P:ergosterol biosynthetic process"/>
    <property type="evidence" value="ECO:0007669"/>
    <property type="project" value="TreeGrafter"/>
</dbReference>
<evidence type="ECO:0000313" key="8">
    <source>
        <dbReference type="Proteomes" id="UP000030854"/>
    </source>
</evidence>
<keyword evidence="1" id="KW-0444">Lipid biosynthesis</keyword>
<evidence type="ECO:0000256" key="6">
    <source>
        <dbReference type="ARBA" id="ARBA00023593"/>
    </source>
</evidence>
<keyword evidence="5" id="KW-0443">Lipid metabolism</keyword>
<dbReference type="GO" id="GO:0005811">
    <property type="term" value="C:lipid droplet"/>
    <property type="evidence" value="ECO:0007669"/>
    <property type="project" value="TreeGrafter"/>
</dbReference>
<accession>A0A0B1P8I2</accession>
<name>A0A0B1P8I2_UNCNE</name>
<comment type="similarity">
    <text evidence="6">Belongs to the short-chain dehydrogenases/reductases (SDR) family. ERG27 subfamily.</text>
</comment>
<dbReference type="PANTHER" id="PTHR43647:SF1">
    <property type="entry name" value="3-KETO-STEROID REDUCTASE ERG27"/>
    <property type="match status" value="1"/>
</dbReference>
<reference evidence="7 8" key="1">
    <citation type="journal article" date="2014" name="BMC Genomics">
        <title>Adaptive genomic structural variation in the grape powdery mildew pathogen, Erysiphe necator.</title>
        <authorList>
            <person name="Jones L."/>
            <person name="Riaz S."/>
            <person name="Morales-Cruz A."/>
            <person name="Amrine K.C."/>
            <person name="McGuire B."/>
            <person name="Gubler W.D."/>
            <person name="Walker M.A."/>
            <person name="Cantu D."/>
        </authorList>
    </citation>
    <scope>NUCLEOTIDE SEQUENCE [LARGE SCALE GENOMIC DNA]</scope>
    <source>
        <strain evidence="8">c</strain>
    </source>
</reference>
<evidence type="ECO:0000256" key="5">
    <source>
        <dbReference type="ARBA" id="ARBA00023098"/>
    </source>
</evidence>
<evidence type="ECO:0000256" key="2">
    <source>
        <dbReference type="ARBA" id="ARBA00022857"/>
    </source>
</evidence>
<evidence type="ECO:0000256" key="4">
    <source>
        <dbReference type="ARBA" id="ARBA00023002"/>
    </source>
</evidence>
<dbReference type="InterPro" id="IPR051593">
    <property type="entry name" value="Ergosterol_Biosynth_ERG27"/>
</dbReference>
<dbReference type="STRING" id="52586.A0A0B1P8I2"/>
<evidence type="ECO:0000256" key="3">
    <source>
        <dbReference type="ARBA" id="ARBA00022955"/>
    </source>
</evidence>